<protein>
    <recommendedName>
        <fullName evidence="3">DUF892 family protein</fullName>
    </recommendedName>
</protein>
<sequence length="165" mass="18225">MNARVLRRLHEVYERERALVPEIQAQLAAAPPGGYRDQLQEHLDETRAHIRTLAHRLDELGYRSGSLLTGLVSLVQGTVAQANARRLTPLDLLRPRDPAERILQRARHAAAAHAANIADYRALDRIAQTAGDTTTQALAARLGAQEQHRFDAIIAEIPTLTDALP</sequence>
<dbReference type="RefSeq" id="WP_202953244.1">
    <property type="nucleotide sequence ID" value="NZ_JAPCID010000064.1"/>
</dbReference>
<dbReference type="EMBL" id="JAPCID010000064">
    <property type="protein sequence ID" value="MDA0141748.1"/>
    <property type="molecule type" value="Genomic_DNA"/>
</dbReference>
<dbReference type="InterPro" id="IPR012347">
    <property type="entry name" value="Ferritin-like"/>
</dbReference>
<accession>A0ABT4RTN2</accession>
<dbReference type="Gene3D" id="1.20.1260.10">
    <property type="match status" value="1"/>
</dbReference>
<evidence type="ECO:0008006" key="3">
    <source>
        <dbReference type="Google" id="ProtNLM"/>
    </source>
</evidence>
<evidence type="ECO:0000313" key="1">
    <source>
        <dbReference type="EMBL" id="MDA0141748.1"/>
    </source>
</evidence>
<reference evidence="1" key="1">
    <citation type="submission" date="2022-10" db="EMBL/GenBank/DDBJ databases">
        <title>The WGS of Solirubrobacter sp. CPCC 204708.</title>
        <authorList>
            <person name="Jiang Z."/>
        </authorList>
    </citation>
    <scope>NUCLEOTIDE SEQUENCE</scope>
    <source>
        <strain evidence="1">CPCC 204708</strain>
    </source>
</reference>
<dbReference type="Proteomes" id="UP001147700">
    <property type="component" value="Unassembled WGS sequence"/>
</dbReference>
<organism evidence="1 2">
    <name type="scientific">Solirubrobacter deserti</name>
    <dbReference type="NCBI Taxonomy" id="2282478"/>
    <lineage>
        <taxon>Bacteria</taxon>
        <taxon>Bacillati</taxon>
        <taxon>Actinomycetota</taxon>
        <taxon>Thermoleophilia</taxon>
        <taxon>Solirubrobacterales</taxon>
        <taxon>Solirubrobacteraceae</taxon>
        <taxon>Solirubrobacter</taxon>
    </lineage>
</organism>
<evidence type="ECO:0000313" key="2">
    <source>
        <dbReference type="Proteomes" id="UP001147700"/>
    </source>
</evidence>
<gene>
    <name evidence="1" type="ORF">OJ962_29925</name>
</gene>
<comment type="caution">
    <text evidence="1">The sequence shown here is derived from an EMBL/GenBank/DDBJ whole genome shotgun (WGS) entry which is preliminary data.</text>
</comment>
<proteinExistence type="predicted"/>
<dbReference type="InterPro" id="IPR009078">
    <property type="entry name" value="Ferritin-like_SF"/>
</dbReference>
<name>A0ABT4RTN2_9ACTN</name>
<keyword evidence="2" id="KW-1185">Reference proteome</keyword>
<dbReference type="SUPFAM" id="SSF47240">
    <property type="entry name" value="Ferritin-like"/>
    <property type="match status" value="1"/>
</dbReference>